<dbReference type="Proteomes" id="UP000032503">
    <property type="component" value="Unassembled WGS sequence"/>
</dbReference>
<reference evidence="5" key="4">
    <citation type="submission" date="2017-02" db="EMBL/GenBank/DDBJ databases">
        <authorList>
            <person name="Varghese N."/>
            <person name="Submissions S."/>
        </authorList>
    </citation>
    <scope>NUCLEOTIDE SEQUENCE [LARGE SCALE GENOMIC DNA]</scope>
    <source>
        <strain evidence="5">VKM Ac-2052</strain>
    </source>
</reference>
<evidence type="ECO:0008006" key="6">
    <source>
        <dbReference type="Google" id="ProtNLM"/>
    </source>
</evidence>
<dbReference type="AlphaFoldDB" id="A0A1T4X690"/>
<protein>
    <recommendedName>
        <fullName evidence="6">YtxH-like protein</fullName>
    </recommendedName>
</protein>
<evidence type="ECO:0000313" key="4">
    <source>
        <dbReference type="Proteomes" id="UP000032503"/>
    </source>
</evidence>
<reference evidence="3" key="3">
    <citation type="submission" date="2017-02" db="EMBL/GenBank/DDBJ databases">
        <authorList>
            <person name="Peterson S.W."/>
        </authorList>
    </citation>
    <scope>NUCLEOTIDE SEQUENCE [LARGE SCALE GENOMIC DNA]</scope>
    <source>
        <strain evidence="3">VKM Ac-2052</strain>
    </source>
</reference>
<sequence length="72" mass="8001">MKKILWLVLGIAVGFVVAHQVNQTAEGKKFFSDLDKRTKGFTESIVDGYRERESELRAVLSDTGDALTSNGR</sequence>
<reference evidence="2" key="2">
    <citation type="submission" date="2015-02" db="EMBL/GenBank/DDBJ databases">
        <authorList>
            <person name="Vasilyev I.Y."/>
            <person name="Siniagina M.N."/>
            <person name="Malanin S.Y."/>
            <person name="Boulygina E.A."/>
            <person name="Grygoryeva T.V."/>
            <person name="Yarullina D.R."/>
            <person name="Ilinskaya O.N."/>
        </authorList>
    </citation>
    <scope>NUCLEOTIDE SEQUENCE</scope>
    <source>
        <strain evidence="2">VKM Ac-1804</strain>
    </source>
</reference>
<dbReference type="RefSeq" id="WP_044438403.1">
    <property type="nucleotide sequence ID" value="NZ_FUYG01000002.1"/>
</dbReference>
<feature type="chain" id="PRO_5039507469" description="YtxH-like protein" evidence="1">
    <location>
        <begin position="19"/>
        <end position="72"/>
    </location>
</feature>
<reference evidence="2 4" key="1">
    <citation type="journal article" date="2001" name="Int. J. Syst. Evol. Microbiol.">
        <title>Agreia bicolorata gen. nov., sp. nov., to accommodate actinobacteria isolated from narrow reed grass infected by the nematode Heteroanguina graminophila.</title>
        <authorList>
            <person name="Evtushenko L.I."/>
            <person name="Dorofeeva L.V."/>
            <person name="Dobrovolskaya T.G."/>
            <person name="Streshinskaya G.M."/>
            <person name="Subbotin S.A."/>
            <person name="Tiedje J.M."/>
        </authorList>
    </citation>
    <scope>NUCLEOTIDE SEQUENCE [LARGE SCALE GENOMIC DNA]</scope>
    <source>
        <strain evidence="2 4">VKM Ac-1804</strain>
    </source>
</reference>
<dbReference type="EMBL" id="FUYG01000002">
    <property type="protein sequence ID" value="SKA85076.1"/>
    <property type="molecule type" value="Genomic_DNA"/>
</dbReference>
<feature type="signal peptide" evidence="1">
    <location>
        <begin position="1"/>
        <end position="18"/>
    </location>
</feature>
<evidence type="ECO:0000313" key="5">
    <source>
        <dbReference type="Proteomes" id="UP000189735"/>
    </source>
</evidence>
<keyword evidence="4" id="KW-1185">Reference proteome</keyword>
<dbReference type="EMBL" id="JYFC01000001">
    <property type="protein sequence ID" value="KJC65367.1"/>
    <property type="molecule type" value="Genomic_DNA"/>
</dbReference>
<proteinExistence type="predicted"/>
<evidence type="ECO:0000313" key="3">
    <source>
        <dbReference type="EMBL" id="SKA85076.1"/>
    </source>
</evidence>
<evidence type="ECO:0000256" key="1">
    <source>
        <dbReference type="SAM" id="SignalP"/>
    </source>
</evidence>
<keyword evidence="1" id="KW-0732">Signal</keyword>
<accession>A0A1T4X690</accession>
<name>A0A1T4X690_9MICO</name>
<evidence type="ECO:0000313" key="2">
    <source>
        <dbReference type="EMBL" id="KJC65367.1"/>
    </source>
</evidence>
<gene>
    <name evidence="3" type="ORF">SAMN06295879_0696</name>
    <name evidence="2" type="ORF">TZ00_00215</name>
</gene>
<organism evidence="3 5">
    <name type="scientific">Agreia bicolorata</name>
    <dbReference type="NCBI Taxonomy" id="110935"/>
    <lineage>
        <taxon>Bacteria</taxon>
        <taxon>Bacillati</taxon>
        <taxon>Actinomycetota</taxon>
        <taxon>Actinomycetes</taxon>
        <taxon>Micrococcales</taxon>
        <taxon>Microbacteriaceae</taxon>
        <taxon>Agreia</taxon>
    </lineage>
</organism>
<dbReference type="Proteomes" id="UP000189735">
    <property type="component" value="Unassembled WGS sequence"/>
</dbReference>